<dbReference type="GO" id="GO:0006364">
    <property type="term" value="P:rRNA processing"/>
    <property type="evidence" value="ECO:0007669"/>
    <property type="project" value="UniProtKB-UniRule"/>
</dbReference>
<dbReference type="GO" id="GO:0004222">
    <property type="term" value="F:metalloendopeptidase activity"/>
    <property type="evidence" value="ECO:0007669"/>
    <property type="project" value="InterPro"/>
</dbReference>
<comment type="cofactor">
    <cofactor evidence="7">
        <name>Zn(2+)</name>
        <dbReference type="ChEBI" id="CHEBI:29105"/>
    </cofactor>
    <text evidence="7">Binds 1 zinc ion.</text>
</comment>
<keyword evidence="5 7" id="KW-0378">Hydrolase</keyword>
<dbReference type="Pfam" id="PF02130">
    <property type="entry name" value="YbeY"/>
    <property type="match status" value="1"/>
</dbReference>
<feature type="binding site" evidence="7">
    <location>
        <position position="123"/>
    </location>
    <ligand>
        <name>Zn(2+)</name>
        <dbReference type="ChEBI" id="CHEBI:29105"/>
        <note>catalytic</note>
    </ligand>
</feature>
<name>A0A9D6UYB5_9BACT</name>
<evidence type="ECO:0000256" key="1">
    <source>
        <dbReference type="ARBA" id="ARBA00010875"/>
    </source>
</evidence>
<feature type="binding site" evidence="7">
    <location>
        <position position="117"/>
    </location>
    <ligand>
        <name>Zn(2+)</name>
        <dbReference type="ChEBI" id="CHEBI:29105"/>
        <note>catalytic</note>
    </ligand>
</feature>
<dbReference type="EMBL" id="JACRDE010000122">
    <property type="protein sequence ID" value="MBI5248646.1"/>
    <property type="molecule type" value="Genomic_DNA"/>
</dbReference>
<comment type="caution">
    <text evidence="8">The sequence shown here is derived from an EMBL/GenBank/DDBJ whole genome shotgun (WGS) entry which is preliminary data.</text>
</comment>
<dbReference type="SUPFAM" id="SSF55486">
    <property type="entry name" value="Metalloproteases ('zincins'), catalytic domain"/>
    <property type="match status" value="1"/>
</dbReference>
<organism evidence="8 9">
    <name type="scientific">Desulfomonile tiedjei</name>
    <dbReference type="NCBI Taxonomy" id="2358"/>
    <lineage>
        <taxon>Bacteria</taxon>
        <taxon>Pseudomonadati</taxon>
        <taxon>Thermodesulfobacteriota</taxon>
        <taxon>Desulfomonilia</taxon>
        <taxon>Desulfomonilales</taxon>
        <taxon>Desulfomonilaceae</taxon>
        <taxon>Desulfomonile</taxon>
    </lineage>
</organism>
<dbReference type="GO" id="GO:0008270">
    <property type="term" value="F:zinc ion binding"/>
    <property type="evidence" value="ECO:0007669"/>
    <property type="project" value="UniProtKB-UniRule"/>
</dbReference>
<gene>
    <name evidence="7 8" type="primary">ybeY</name>
    <name evidence="8" type="ORF">HY912_04060</name>
</gene>
<comment type="function">
    <text evidence="7">Single strand-specific metallo-endoribonuclease involved in late-stage 70S ribosome quality control and in maturation of the 3' terminus of the 16S rRNA.</text>
</comment>
<evidence type="ECO:0000313" key="8">
    <source>
        <dbReference type="EMBL" id="MBI5248646.1"/>
    </source>
</evidence>
<dbReference type="Proteomes" id="UP000807825">
    <property type="component" value="Unassembled WGS sequence"/>
</dbReference>
<dbReference type="Gene3D" id="3.40.390.30">
    <property type="entry name" value="Metalloproteases ('zincins'), catalytic domain"/>
    <property type="match status" value="1"/>
</dbReference>
<protein>
    <recommendedName>
        <fullName evidence="7">Endoribonuclease YbeY</fullName>
        <ecNumber evidence="7">3.1.-.-</ecNumber>
    </recommendedName>
</protein>
<dbReference type="HAMAP" id="MF_00009">
    <property type="entry name" value="Endoribonucl_YbeY"/>
    <property type="match status" value="1"/>
</dbReference>
<dbReference type="InterPro" id="IPR020549">
    <property type="entry name" value="YbeY_CS"/>
</dbReference>
<dbReference type="PROSITE" id="PS01306">
    <property type="entry name" value="UPF0054"/>
    <property type="match status" value="1"/>
</dbReference>
<evidence type="ECO:0000256" key="7">
    <source>
        <dbReference type="HAMAP-Rule" id="MF_00009"/>
    </source>
</evidence>
<evidence type="ECO:0000256" key="4">
    <source>
        <dbReference type="ARBA" id="ARBA00022759"/>
    </source>
</evidence>
<keyword evidence="7" id="KW-0698">rRNA processing</keyword>
<dbReference type="GO" id="GO:0005737">
    <property type="term" value="C:cytoplasm"/>
    <property type="evidence" value="ECO:0007669"/>
    <property type="project" value="UniProtKB-SubCell"/>
</dbReference>
<keyword evidence="6 7" id="KW-0862">Zinc</keyword>
<comment type="similarity">
    <text evidence="1 7">Belongs to the endoribonuclease YbeY family.</text>
</comment>
<dbReference type="EC" id="3.1.-.-" evidence="7"/>
<comment type="subcellular location">
    <subcellularLocation>
        <location evidence="7">Cytoplasm</location>
    </subcellularLocation>
</comment>
<keyword evidence="7" id="KW-0963">Cytoplasm</keyword>
<evidence type="ECO:0000256" key="2">
    <source>
        <dbReference type="ARBA" id="ARBA00022722"/>
    </source>
</evidence>
<evidence type="ECO:0000256" key="3">
    <source>
        <dbReference type="ARBA" id="ARBA00022723"/>
    </source>
</evidence>
<proteinExistence type="inferred from homology"/>
<keyword evidence="3 7" id="KW-0479">Metal-binding</keyword>
<evidence type="ECO:0000256" key="6">
    <source>
        <dbReference type="ARBA" id="ARBA00022833"/>
    </source>
</evidence>
<keyword evidence="2 7" id="KW-0540">Nuclease</keyword>
<dbReference type="PANTHER" id="PTHR46986">
    <property type="entry name" value="ENDORIBONUCLEASE YBEY, CHLOROPLASTIC"/>
    <property type="match status" value="1"/>
</dbReference>
<dbReference type="InterPro" id="IPR002036">
    <property type="entry name" value="YbeY"/>
</dbReference>
<dbReference type="PANTHER" id="PTHR46986:SF1">
    <property type="entry name" value="ENDORIBONUCLEASE YBEY, CHLOROPLASTIC"/>
    <property type="match status" value="1"/>
</dbReference>
<evidence type="ECO:0000256" key="5">
    <source>
        <dbReference type="ARBA" id="ARBA00022801"/>
    </source>
</evidence>
<dbReference type="InterPro" id="IPR023091">
    <property type="entry name" value="MetalPrtase_cat_dom_sf_prd"/>
</dbReference>
<evidence type="ECO:0000313" key="9">
    <source>
        <dbReference type="Proteomes" id="UP000807825"/>
    </source>
</evidence>
<feature type="binding site" evidence="7">
    <location>
        <position position="113"/>
    </location>
    <ligand>
        <name>Zn(2+)</name>
        <dbReference type="ChEBI" id="CHEBI:29105"/>
        <note>catalytic</note>
    </ligand>
</feature>
<dbReference type="AlphaFoldDB" id="A0A9D6UYB5"/>
<dbReference type="GO" id="GO:0004521">
    <property type="term" value="F:RNA endonuclease activity"/>
    <property type="evidence" value="ECO:0007669"/>
    <property type="project" value="UniProtKB-UniRule"/>
</dbReference>
<accession>A0A9D6UYB5</accession>
<sequence>MEILIDNRQTRIKLDQQELRKKTERILEDLGCDPSSMISVAIVDSSEMADLNYKFRGKEGPTNVLSFSQTEGAHKSPHPGLLGDVVICGDRAADDAVSLNYTTDEMTLYLLIHGVLHLVGYEHQEPLEATTMEQKVEQIFQQFYPSEISR</sequence>
<keyword evidence="4 7" id="KW-0255">Endonuclease</keyword>
<dbReference type="NCBIfam" id="TIGR00043">
    <property type="entry name" value="rRNA maturation RNase YbeY"/>
    <property type="match status" value="1"/>
</dbReference>
<reference evidence="8" key="1">
    <citation type="submission" date="2020-07" db="EMBL/GenBank/DDBJ databases">
        <title>Huge and variable diversity of episymbiotic CPR bacteria and DPANN archaea in groundwater ecosystems.</title>
        <authorList>
            <person name="He C.Y."/>
            <person name="Keren R."/>
            <person name="Whittaker M."/>
            <person name="Farag I.F."/>
            <person name="Doudna J."/>
            <person name="Cate J.H.D."/>
            <person name="Banfield J.F."/>
        </authorList>
    </citation>
    <scope>NUCLEOTIDE SEQUENCE</scope>
    <source>
        <strain evidence="8">NC_groundwater_1664_Pr3_B-0.1um_52_9</strain>
    </source>
</reference>
<keyword evidence="7" id="KW-0690">Ribosome biogenesis</keyword>